<organism evidence="3">
    <name type="scientific">uncultured Caudovirales phage</name>
    <dbReference type="NCBI Taxonomy" id="2100421"/>
    <lineage>
        <taxon>Viruses</taxon>
        <taxon>Duplodnaviria</taxon>
        <taxon>Heunggongvirae</taxon>
        <taxon>Uroviricota</taxon>
        <taxon>Caudoviricetes</taxon>
        <taxon>Peduoviridae</taxon>
        <taxon>Maltschvirus</taxon>
        <taxon>Maltschvirus maltsch</taxon>
    </lineage>
</organism>
<protein>
    <recommendedName>
        <fullName evidence="5">GIY-YIG nuclease superfamily</fullName>
    </recommendedName>
</protein>
<dbReference type="InterPro" id="IPR035901">
    <property type="entry name" value="GIY-YIG_endonuc_sf"/>
</dbReference>
<evidence type="ECO:0000313" key="2">
    <source>
        <dbReference type="EMBL" id="CAB4165552.1"/>
    </source>
</evidence>
<sequence>MLKRKKRTDRTHAIYVLHVGEQFYIGVTAKTQSTIQKSVEVRFNKHVYRANSESKSWALCEAIRTYGAEAVVVTIAAIVRGKEAAHKLEREMLRELQPVLNTDMRGC</sequence>
<evidence type="ECO:0000313" key="4">
    <source>
        <dbReference type="EMBL" id="CAB4220418.1"/>
    </source>
</evidence>
<dbReference type="EMBL" id="LR796776">
    <property type="protein sequence ID" value="CAB4165552.1"/>
    <property type="molecule type" value="Genomic_DNA"/>
</dbReference>
<reference evidence="3" key="1">
    <citation type="submission" date="2020-05" db="EMBL/GenBank/DDBJ databases">
        <authorList>
            <person name="Chiriac C."/>
            <person name="Salcher M."/>
            <person name="Ghai R."/>
            <person name="Kavagutti S V."/>
        </authorList>
    </citation>
    <scope>NUCLEOTIDE SEQUENCE</scope>
</reference>
<dbReference type="Gene3D" id="3.40.1440.10">
    <property type="entry name" value="GIY-YIG endonuclease"/>
    <property type="match status" value="1"/>
</dbReference>
<evidence type="ECO:0008006" key="5">
    <source>
        <dbReference type="Google" id="ProtNLM"/>
    </source>
</evidence>
<dbReference type="SUPFAM" id="SSF82771">
    <property type="entry name" value="GIY-YIG endonuclease"/>
    <property type="match status" value="1"/>
</dbReference>
<dbReference type="EMBL" id="LR796758">
    <property type="protein sequence ID" value="CAB4163775.1"/>
    <property type="molecule type" value="Genomic_DNA"/>
</dbReference>
<accession>A0A6J5QW07</accession>
<gene>
    <name evidence="3" type="ORF">UFOVP1146_142</name>
    <name evidence="4" type="ORF">UFOVP1638_1</name>
    <name evidence="1" type="ORF">UFOVP812_55</name>
    <name evidence="2" type="ORF">UFOVP818_88</name>
</gene>
<dbReference type="EMBL" id="LR797502">
    <property type="protein sequence ID" value="CAB4220418.1"/>
    <property type="molecule type" value="Genomic_DNA"/>
</dbReference>
<name>A0A6J5QW07_9CAUD</name>
<evidence type="ECO:0000313" key="1">
    <source>
        <dbReference type="EMBL" id="CAB4163775.1"/>
    </source>
</evidence>
<evidence type="ECO:0000313" key="3">
    <source>
        <dbReference type="EMBL" id="CAB4186796.1"/>
    </source>
</evidence>
<proteinExistence type="predicted"/>
<dbReference type="EMBL" id="LR797099">
    <property type="protein sequence ID" value="CAB4186796.1"/>
    <property type="molecule type" value="Genomic_DNA"/>
</dbReference>